<feature type="region of interest" description="Disordered" evidence="1">
    <location>
        <begin position="66"/>
        <end position="110"/>
    </location>
</feature>
<accession>A0ABQ9TUZ2</accession>
<reference evidence="2 3" key="1">
    <citation type="submission" date="2023-05" db="EMBL/GenBank/DDBJ databases">
        <title>B98-5 Cell Line De Novo Hybrid Assembly: An Optical Mapping Approach.</title>
        <authorList>
            <person name="Kananen K."/>
            <person name="Auerbach J.A."/>
            <person name="Kautto E."/>
            <person name="Blachly J.S."/>
        </authorList>
    </citation>
    <scope>NUCLEOTIDE SEQUENCE [LARGE SCALE GENOMIC DNA]</scope>
    <source>
        <strain evidence="2">B95-8</strain>
        <tissue evidence="2">Cell line</tissue>
    </source>
</reference>
<evidence type="ECO:0000256" key="1">
    <source>
        <dbReference type="SAM" id="MobiDB-lite"/>
    </source>
</evidence>
<evidence type="ECO:0000313" key="2">
    <source>
        <dbReference type="EMBL" id="KAK2088616.1"/>
    </source>
</evidence>
<dbReference type="EMBL" id="JASSZA010000019">
    <property type="protein sequence ID" value="KAK2088616.1"/>
    <property type="molecule type" value="Genomic_DNA"/>
</dbReference>
<organism evidence="2 3">
    <name type="scientific">Saguinus oedipus</name>
    <name type="common">Cotton-top tamarin</name>
    <name type="synonym">Oedipomidas oedipus</name>
    <dbReference type="NCBI Taxonomy" id="9490"/>
    <lineage>
        <taxon>Eukaryota</taxon>
        <taxon>Metazoa</taxon>
        <taxon>Chordata</taxon>
        <taxon>Craniata</taxon>
        <taxon>Vertebrata</taxon>
        <taxon>Euteleostomi</taxon>
        <taxon>Mammalia</taxon>
        <taxon>Eutheria</taxon>
        <taxon>Euarchontoglires</taxon>
        <taxon>Primates</taxon>
        <taxon>Haplorrhini</taxon>
        <taxon>Platyrrhini</taxon>
        <taxon>Cebidae</taxon>
        <taxon>Callitrichinae</taxon>
        <taxon>Saguinus</taxon>
    </lineage>
</organism>
<sequence>MVTATPHTLIKNTLTMLLWTTSSSRLQVEVPGGQTPGSLGKRALGARIQDSGRLQLPLAELKHWNLDDNSPTKRLTKAPNRPKPPTYPSHIRSREDVKGKGADTARGPTIETEFEGEPGLLWAPSRKLGIKAAEPRFMPIPPYCRATPEGNWEPVL</sequence>
<keyword evidence="3" id="KW-1185">Reference proteome</keyword>
<comment type="caution">
    <text evidence="2">The sequence shown here is derived from an EMBL/GenBank/DDBJ whole genome shotgun (WGS) entry which is preliminary data.</text>
</comment>
<feature type="compositionally biased region" description="Basic and acidic residues" evidence="1">
    <location>
        <begin position="92"/>
        <end position="103"/>
    </location>
</feature>
<name>A0ABQ9TUZ2_SAGOE</name>
<gene>
    <name evidence="2" type="ORF">P7K49_034523</name>
</gene>
<proteinExistence type="predicted"/>
<dbReference type="Proteomes" id="UP001266305">
    <property type="component" value="Unassembled WGS sequence"/>
</dbReference>
<evidence type="ECO:0000313" key="3">
    <source>
        <dbReference type="Proteomes" id="UP001266305"/>
    </source>
</evidence>
<protein>
    <submittedName>
        <fullName evidence="2">Uncharacterized protein</fullName>
    </submittedName>
</protein>